<name>A0ABP7M5M7_9ACTN</name>
<keyword evidence="7 8" id="KW-0119">Carbohydrate metabolism</keyword>
<dbReference type="PIRSF" id="PIRSF005096">
    <property type="entry name" value="GALM"/>
    <property type="match status" value="1"/>
</dbReference>
<dbReference type="PROSITE" id="PS00545">
    <property type="entry name" value="ALDOSE_1_EPIMERASE"/>
    <property type="match status" value="1"/>
</dbReference>
<comment type="similarity">
    <text evidence="3 8">Belongs to the aldose epimerase family.</text>
</comment>
<evidence type="ECO:0000256" key="1">
    <source>
        <dbReference type="ARBA" id="ARBA00001614"/>
    </source>
</evidence>
<dbReference type="InterPro" id="IPR011013">
    <property type="entry name" value="Gal_mutarotase_sf_dom"/>
</dbReference>
<dbReference type="Gene3D" id="2.70.98.10">
    <property type="match status" value="1"/>
</dbReference>
<evidence type="ECO:0000256" key="7">
    <source>
        <dbReference type="ARBA" id="ARBA00023277"/>
    </source>
</evidence>
<evidence type="ECO:0000256" key="9">
    <source>
        <dbReference type="SAM" id="MobiDB-lite"/>
    </source>
</evidence>
<dbReference type="Proteomes" id="UP001501000">
    <property type="component" value="Unassembled WGS sequence"/>
</dbReference>
<evidence type="ECO:0000313" key="11">
    <source>
        <dbReference type="Proteomes" id="UP001501000"/>
    </source>
</evidence>
<gene>
    <name evidence="10" type="ORF">GCM10022244_26530</name>
</gene>
<evidence type="ECO:0000313" key="10">
    <source>
        <dbReference type="EMBL" id="GAA3915655.1"/>
    </source>
</evidence>
<evidence type="ECO:0000256" key="2">
    <source>
        <dbReference type="ARBA" id="ARBA00005028"/>
    </source>
</evidence>
<dbReference type="PANTHER" id="PTHR10091:SF0">
    <property type="entry name" value="GALACTOSE MUTAROTASE"/>
    <property type="match status" value="1"/>
</dbReference>
<comment type="caution">
    <text evidence="10">The sequence shown here is derived from an EMBL/GenBank/DDBJ whole genome shotgun (WGS) entry which is preliminary data.</text>
</comment>
<comment type="catalytic activity">
    <reaction evidence="1 8">
        <text>alpha-D-glucose = beta-D-glucose</text>
        <dbReference type="Rhea" id="RHEA:10264"/>
        <dbReference type="ChEBI" id="CHEBI:15903"/>
        <dbReference type="ChEBI" id="CHEBI:17925"/>
        <dbReference type="EC" id="5.1.3.3"/>
    </reaction>
</comment>
<sequence>MPNPEATSTTSSLPPFAGGPPVCRPGPDSGHRWIFGFPGGLTAEVHTHGARLHGLWAPDRYGTPADVVLAPRDPALTATDARYFGATVGRYANRIARGRFSLAGKPYRLTTQEDGHCLHGGTDGFDTRLWEAESVHTPEWTGVLLHLRSPDGDQGFPGNLDVTVGVLIGRDDELAFTYAAVTDAPTLVNLTNHAYFNLEGEGAGDILGHELAVDATHYTPVDGDLIPQGDHRPVSGTAFDLRRPVRLAEALNRPGAAGGYDHNFVLSPQGGGTPRRAAVLHAPATGRRMEVLTTEPGLQVYTAGQFDGTVVGKSGTPYRAGAGIALETQHFPDSPNRPGDPSPVLRPGEEYRSRTVLRFTTRDD</sequence>
<dbReference type="CDD" id="cd09019">
    <property type="entry name" value="galactose_mutarotase_like"/>
    <property type="match status" value="1"/>
</dbReference>
<feature type="region of interest" description="Disordered" evidence="9">
    <location>
        <begin position="328"/>
        <end position="364"/>
    </location>
</feature>
<evidence type="ECO:0000256" key="4">
    <source>
        <dbReference type="ARBA" id="ARBA00013185"/>
    </source>
</evidence>
<dbReference type="EMBL" id="BAABAJ010000007">
    <property type="protein sequence ID" value="GAA3915655.1"/>
    <property type="molecule type" value="Genomic_DNA"/>
</dbReference>
<evidence type="ECO:0000256" key="8">
    <source>
        <dbReference type="PIRNR" id="PIRNR005096"/>
    </source>
</evidence>
<dbReference type="InterPro" id="IPR014718">
    <property type="entry name" value="GH-type_carb-bd"/>
</dbReference>
<proteinExistence type="inferred from homology"/>
<dbReference type="InterPro" id="IPR018052">
    <property type="entry name" value="Ald1_epimerase_CS"/>
</dbReference>
<feature type="compositionally biased region" description="Polar residues" evidence="9">
    <location>
        <begin position="1"/>
        <end position="13"/>
    </location>
</feature>
<dbReference type="NCBIfam" id="NF008277">
    <property type="entry name" value="PRK11055.1"/>
    <property type="match status" value="1"/>
</dbReference>
<dbReference type="EC" id="5.1.3.3" evidence="4 8"/>
<keyword evidence="6 8" id="KW-0413">Isomerase</keyword>
<dbReference type="InterPro" id="IPR015443">
    <property type="entry name" value="Aldose_1-epimerase"/>
</dbReference>
<accession>A0ABP7M5M7</accession>
<organism evidence="10 11">
    <name type="scientific">Streptomyces gulbargensis</name>
    <dbReference type="NCBI Taxonomy" id="364901"/>
    <lineage>
        <taxon>Bacteria</taxon>
        <taxon>Bacillati</taxon>
        <taxon>Actinomycetota</taxon>
        <taxon>Actinomycetes</taxon>
        <taxon>Kitasatosporales</taxon>
        <taxon>Streptomycetaceae</taxon>
        <taxon>Streptomyces</taxon>
    </lineage>
</organism>
<reference evidence="11" key="1">
    <citation type="journal article" date="2019" name="Int. J. Syst. Evol. Microbiol.">
        <title>The Global Catalogue of Microorganisms (GCM) 10K type strain sequencing project: providing services to taxonomists for standard genome sequencing and annotation.</title>
        <authorList>
            <consortium name="The Broad Institute Genomics Platform"/>
            <consortium name="The Broad Institute Genome Sequencing Center for Infectious Disease"/>
            <person name="Wu L."/>
            <person name="Ma J."/>
        </authorList>
    </citation>
    <scope>NUCLEOTIDE SEQUENCE [LARGE SCALE GENOMIC DNA]</scope>
    <source>
        <strain evidence="11">JCM 16956</strain>
    </source>
</reference>
<comment type="pathway">
    <text evidence="2 8">Carbohydrate metabolism; hexose metabolism.</text>
</comment>
<dbReference type="InterPro" id="IPR008183">
    <property type="entry name" value="Aldose_1/G6P_1-epimerase"/>
</dbReference>
<dbReference type="PANTHER" id="PTHR10091">
    <property type="entry name" value="ALDOSE-1-EPIMERASE"/>
    <property type="match status" value="1"/>
</dbReference>
<evidence type="ECO:0000256" key="6">
    <source>
        <dbReference type="ARBA" id="ARBA00023235"/>
    </source>
</evidence>
<dbReference type="Pfam" id="PF01263">
    <property type="entry name" value="Aldose_epim"/>
    <property type="match status" value="1"/>
</dbReference>
<dbReference type="SUPFAM" id="SSF74650">
    <property type="entry name" value="Galactose mutarotase-like"/>
    <property type="match status" value="1"/>
</dbReference>
<evidence type="ECO:0000256" key="5">
    <source>
        <dbReference type="ARBA" id="ARBA00014165"/>
    </source>
</evidence>
<keyword evidence="11" id="KW-1185">Reference proteome</keyword>
<protein>
    <recommendedName>
        <fullName evidence="5 8">Aldose 1-epimerase</fullName>
        <ecNumber evidence="4 8">5.1.3.3</ecNumber>
    </recommendedName>
</protein>
<evidence type="ECO:0000256" key="3">
    <source>
        <dbReference type="ARBA" id="ARBA00006206"/>
    </source>
</evidence>
<dbReference type="InterPro" id="IPR047215">
    <property type="entry name" value="Galactose_mutarotase-like"/>
</dbReference>
<feature type="region of interest" description="Disordered" evidence="9">
    <location>
        <begin position="1"/>
        <end position="23"/>
    </location>
</feature>